<gene>
    <name evidence="4" type="ORF">GLOIN_2v1488631</name>
</gene>
<keyword evidence="5" id="KW-1185">Reference proteome</keyword>
<sequence>MAPPTSLPSQRTRSETAKQKADSQSDSFAKSSFRENNTTAQAKDSPLVNVNKTLEPKEAFNKRTERKKKQQQIRFTTQPGHIGDASSSPVFLVSSPGMDNNNMGQSVSMPPVNPDDVNKQTNDQPIDDHVSPDQNNAEKSDHMMHDQQPDLPDIEMIVDDPNDVTQVTTQKIIKNPLNDTTSAQTEDTSAFKKIVGISLQAILITQETFTTLKEIPYTCDEIEYHFEEVITRRNRIKQNNQQSRDRVIQIFNASLQITTAIVKPFMRKYGELIEDECYSRRPHVHVPNKQVIYITYKNADSVNRFYDNNSLWIYGEMLYVTPFLMNNDIRENLRKFCKKLNGIPSNAQAIEFKEFIDTSDVVEFYIPRNTYTNETQKYAYVYFRSREVMEAAMDKLLIIREKQTEWSDPNVQSCFRCGYTGHYIRDCDYISPHRRPMRKNDYFRQIREIKRSHLNQSNTNSQQIPSTYAQAAARGTRRNNQNNQQQQQYDEESSQMNYRNKYPNRYWNKRNINQNYETENYIDSFEEEDENYNMEESSMYDWDEPPKNQT</sequence>
<reference evidence="4 5" key="1">
    <citation type="journal article" date="2013" name="Proc. Natl. Acad. Sci. U.S.A.">
        <title>Genome of an arbuscular mycorrhizal fungus provides insight into the oldest plant symbiosis.</title>
        <authorList>
            <person name="Tisserant E."/>
            <person name="Malbreil M."/>
            <person name="Kuo A."/>
            <person name="Kohler A."/>
            <person name="Symeonidi A."/>
            <person name="Balestrini R."/>
            <person name="Charron P."/>
            <person name="Duensing N."/>
            <person name="Frei Dit Frey N."/>
            <person name="Gianinazzi-Pearson V."/>
            <person name="Gilbert L.B."/>
            <person name="Handa Y."/>
            <person name="Herr J.R."/>
            <person name="Hijri M."/>
            <person name="Koul R."/>
            <person name="Kawaguchi M."/>
            <person name="Krajinski F."/>
            <person name="Lammers P.J."/>
            <person name="Masclaux F.G."/>
            <person name="Murat C."/>
            <person name="Morin E."/>
            <person name="Ndikumana S."/>
            <person name="Pagni M."/>
            <person name="Petitpierre D."/>
            <person name="Requena N."/>
            <person name="Rosikiewicz P."/>
            <person name="Riley R."/>
            <person name="Saito K."/>
            <person name="San Clemente H."/>
            <person name="Shapiro H."/>
            <person name="van Tuinen D."/>
            <person name="Becard G."/>
            <person name="Bonfante P."/>
            <person name="Paszkowski U."/>
            <person name="Shachar-Hill Y.Y."/>
            <person name="Tuskan G.A."/>
            <person name="Young P.W."/>
            <person name="Sanders I.R."/>
            <person name="Henrissat B."/>
            <person name="Rensing S.A."/>
            <person name="Grigoriev I.V."/>
            <person name="Corradi N."/>
            <person name="Roux C."/>
            <person name="Martin F."/>
        </authorList>
    </citation>
    <scope>NUCLEOTIDE SEQUENCE [LARGE SCALE GENOMIC DNA]</scope>
    <source>
        <strain evidence="4 5">DAOM 197198</strain>
    </source>
</reference>
<feature type="region of interest" description="Disordered" evidence="2">
    <location>
        <begin position="453"/>
        <end position="498"/>
    </location>
</feature>
<proteinExistence type="predicted"/>
<feature type="compositionally biased region" description="Polar residues" evidence="2">
    <location>
        <begin position="97"/>
        <end position="108"/>
    </location>
</feature>
<dbReference type="GO" id="GO:0008270">
    <property type="term" value="F:zinc ion binding"/>
    <property type="evidence" value="ECO:0007669"/>
    <property type="project" value="UniProtKB-KW"/>
</dbReference>
<dbReference type="VEuPathDB" id="FungiDB:RhiirFUN_025245"/>
<dbReference type="Proteomes" id="UP000018888">
    <property type="component" value="Unassembled WGS sequence"/>
</dbReference>
<feature type="domain" description="CCHC-type" evidence="3">
    <location>
        <begin position="414"/>
        <end position="427"/>
    </location>
</feature>
<evidence type="ECO:0000313" key="5">
    <source>
        <dbReference type="Proteomes" id="UP000018888"/>
    </source>
</evidence>
<feature type="compositionally biased region" description="Basic and acidic residues" evidence="2">
    <location>
        <begin position="54"/>
        <end position="63"/>
    </location>
</feature>
<evidence type="ECO:0000259" key="3">
    <source>
        <dbReference type="PROSITE" id="PS50158"/>
    </source>
</evidence>
<dbReference type="SUPFAM" id="SSF54928">
    <property type="entry name" value="RNA-binding domain, RBD"/>
    <property type="match status" value="1"/>
</dbReference>
<evidence type="ECO:0000313" key="4">
    <source>
        <dbReference type="EMBL" id="POG58392.1"/>
    </source>
</evidence>
<keyword evidence="1" id="KW-0862">Zinc</keyword>
<protein>
    <recommendedName>
        <fullName evidence="3">CCHC-type domain-containing protein</fullName>
    </recommendedName>
</protein>
<dbReference type="Gene3D" id="4.10.60.10">
    <property type="entry name" value="Zinc finger, CCHC-type"/>
    <property type="match status" value="1"/>
</dbReference>
<feature type="compositionally biased region" description="Basic and acidic residues" evidence="2">
    <location>
        <begin position="126"/>
        <end position="146"/>
    </location>
</feature>
<feature type="compositionally biased region" description="Polar residues" evidence="2">
    <location>
        <begin position="72"/>
        <end position="89"/>
    </location>
</feature>
<dbReference type="AlphaFoldDB" id="A0A2P4NZ21"/>
<feature type="region of interest" description="Disordered" evidence="2">
    <location>
        <begin position="1"/>
        <end position="146"/>
    </location>
</feature>
<feature type="region of interest" description="Disordered" evidence="2">
    <location>
        <begin position="526"/>
        <end position="550"/>
    </location>
</feature>
<evidence type="ECO:0000256" key="1">
    <source>
        <dbReference type="PROSITE-ProRule" id="PRU00047"/>
    </source>
</evidence>
<feature type="compositionally biased region" description="Polar residues" evidence="2">
    <location>
        <begin position="454"/>
        <end position="469"/>
    </location>
</feature>
<comment type="caution">
    <text evidence="4">The sequence shown here is derived from an EMBL/GenBank/DDBJ whole genome shotgun (WGS) entry which is preliminary data.</text>
</comment>
<dbReference type="InterPro" id="IPR035979">
    <property type="entry name" value="RBD_domain_sf"/>
</dbReference>
<keyword evidence="1" id="KW-0863">Zinc-finger</keyword>
<dbReference type="PROSITE" id="PS50158">
    <property type="entry name" value="ZF_CCHC"/>
    <property type="match status" value="1"/>
</dbReference>
<dbReference type="GO" id="GO:0003676">
    <property type="term" value="F:nucleic acid binding"/>
    <property type="evidence" value="ECO:0007669"/>
    <property type="project" value="InterPro"/>
</dbReference>
<feature type="compositionally biased region" description="Low complexity" evidence="2">
    <location>
        <begin position="479"/>
        <end position="488"/>
    </location>
</feature>
<name>A0A2P4NZ21_RHIID</name>
<feature type="compositionally biased region" description="Polar residues" evidence="2">
    <location>
        <begin position="24"/>
        <end position="52"/>
    </location>
</feature>
<dbReference type="InterPro" id="IPR001878">
    <property type="entry name" value="Znf_CCHC"/>
</dbReference>
<reference evidence="4 5" key="2">
    <citation type="journal article" date="2018" name="New Phytol.">
        <title>High intraspecific genome diversity in the model arbuscular mycorrhizal symbiont Rhizophagus irregularis.</title>
        <authorList>
            <person name="Chen E.C.H."/>
            <person name="Morin E."/>
            <person name="Beaudet D."/>
            <person name="Noel J."/>
            <person name="Yildirir G."/>
            <person name="Ndikumana S."/>
            <person name="Charron P."/>
            <person name="St-Onge C."/>
            <person name="Giorgi J."/>
            <person name="Kruger M."/>
            <person name="Marton T."/>
            <person name="Ropars J."/>
            <person name="Grigoriev I.V."/>
            <person name="Hainaut M."/>
            <person name="Henrissat B."/>
            <person name="Roux C."/>
            <person name="Martin F."/>
            <person name="Corradi N."/>
        </authorList>
    </citation>
    <scope>NUCLEOTIDE SEQUENCE [LARGE SCALE GENOMIC DNA]</scope>
    <source>
        <strain evidence="4 5">DAOM 197198</strain>
    </source>
</reference>
<feature type="compositionally biased region" description="Basic and acidic residues" evidence="2">
    <location>
        <begin position="12"/>
        <end position="23"/>
    </location>
</feature>
<keyword evidence="1" id="KW-0479">Metal-binding</keyword>
<dbReference type="EMBL" id="AUPC02000536">
    <property type="protein sequence ID" value="POG58392.1"/>
    <property type="molecule type" value="Genomic_DNA"/>
</dbReference>
<accession>A0A2P4NZ21</accession>
<organism evidence="4 5">
    <name type="scientific">Rhizophagus irregularis (strain DAOM 181602 / DAOM 197198 / MUCL 43194)</name>
    <name type="common">Arbuscular mycorrhizal fungus</name>
    <name type="synonym">Glomus intraradices</name>
    <dbReference type="NCBI Taxonomy" id="747089"/>
    <lineage>
        <taxon>Eukaryota</taxon>
        <taxon>Fungi</taxon>
        <taxon>Fungi incertae sedis</taxon>
        <taxon>Mucoromycota</taxon>
        <taxon>Glomeromycotina</taxon>
        <taxon>Glomeromycetes</taxon>
        <taxon>Glomerales</taxon>
        <taxon>Glomeraceae</taxon>
        <taxon>Rhizophagus</taxon>
    </lineage>
</organism>
<evidence type="ECO:0000256" key="2">
    <source>
        <dbReference type="SAM" id="MobiDB-lite"/>
    </source>
</evidence>